<gene>
    <name evidence="4" type="ORF">GPM19_02435</name>
</gene>
<dbReference type="Gene3D" id="3.20.20.450">
    <property type="entry name" value="EAL domain"/>
    <property type="match status" value="1"/>
</dbReference>
<dbReference type="InterPro" id="IPR043128">
    <property type="entry name" value="Rev_trsase/Diguanyl_cyclase"/>
</dbReference>
<dbReference type="InterPro" id="IPR029787">
    <property type="entry name" value="Nucleotide_cyclase"/>
</dbReference>
<proteinExistence type="predicted"/>
<organism evidence="4 5">
    <name type="scientific">Vreelandella zhuhanensis</name>
    <dbReference type="NCBI Taxonomy" id="2684210"/>
    <lineage>
        <taxon>Bacteria</taxon>
        <taxon>Pseudomonadati</taxon>
        <taxon>Pseudomonadota</taxon>
        <taxon>Gammaproteobacteria</taxon>
        <taxon>Oceanospirillales</taxon>
        <taxon>Halomonadaceae</taxon>
        <taxon>Vreelandella</taxon>
    </lineage>
</organism>
<dbReference type="InterPro" id="IPR035919">
    <property type="entry name" value="EAL_sf"/>
</dbReference>
<feature type="transmembrane region" description="Helical" evidence="1">
    <location>
        <begin position="28"/>
        <end position="47"/>
    </location>
</feature>
<keyword evidence="1" id="KW-1133">Transmembrane helix</keyword>
<evidence type="ECO:0000313" key="4">
    <source>
        <dbReference type="EMBL" id="MWJ27070.1"/>
    </source>
</evidence>
<dbReference type="SUPFAM" id="SSF141868">
    <property type="entry name" value="EAL domain-like"/>
    <property type="match status" value="1"/>
</dbReference>
<dbReference type="GO" id="GO:0071111">
    <property type="term" value="F:cyclic-guanylate-specific phosphodiesterase activity"/>
    <property type="evidence" value="ECO:0007669"/>
    <property type="project" value="InterPro"/>
</dbReference>
<dbReference type="InterPro" id="IPR000160">
    <property type="entry name" value="GGDEF_dom"/>
</dbReference>
<reference evidence="4 5" key="1">
    <citation type="submission" date="2019-12" db="EMBL/GenBank/DDBJ databases">
        <title>Halomonas rutogse sp. nov. isolated from two lakes on Tibetan Plateau.</title>
        <authorList>
            <person name="Gao P."/>
        </authorList>
    </citation>
    <scope>NUCLEOTIDE SEQUENCE [LARGE SCALE GENOMIC DNA]</scope>
    <source>
        <strain evidence="4 5">ZH2S</strain>
    </source>
</reference>
<dbReference type="SUPFAM" id="SSF55073">
    <property type="entry name" value="Nucleotide cyclase"/>
    <property type="match status" value="1"/>
</dbReference>
<evidence type="ECO:0000259" key="3">
    <source>
        <dbReference type="PROSITE" id="PS50887"/>
    </source>
</evidence>
<evidence type="ECO:0000259" key="2">
    <source>
        <dbReference type="PROSITE" id="PS50883"/>
    </source>
</evidence>
<dbReference type="EMBL" id="WTKP01000002">
    <property type="protein sequence ID" value="MWJ27070.1"/>
    <property type="molecule type" value="Genomic_DNA"/>
</dbReference>
<dbReference type="Gene3D" id="3.30.70.270">
    <property type="match status" value="1"/>
</dbReference>
<dbReference type="Pfam" id="PF00990">
    <property type="entry name" value="GGDEF"/>
    <property type="match status" value="1"/>
</dbReference>
<dbReference type="AlphaFoldDB" id="A0A7X3H019"/>
<evidence type="ECO:0000256" key="1">
    <source>
        <dbReference type="SAM" id="Phobius"/>
    </source>
</evidence>
<name>A0A7X3H019_9GAMM</name>
<sequence length="562" mass="62404">MVSFPKASSHPLTDVFHWQDWPEFCRTALRIVVLMILLALGTLIVYATGGTRYAYSYLMLLPVLLGASWYGMYGALLVALAAGWSMAIMPLDVSGNVSQNTASWLVRLTMYLLIGGFSGFLFSRLRHTYASRETLMRTDPGSGLPNRVALQKHLSHALKTASLKAQVGLVLVRLVDITDVLEAMGMDASDELVAEIGRRFDQFGSQSVGIYRFSGAELAVVVSGVDRACIERMAQRLIDLGEENIIVRGVPVRVQLVMGSSLSPQDSLSDPGELLRQARIALFSATEKQRSHCHYDSSLTQRSMETIALISQVRTGLELKQFELHFQPKVRLADGHVCGNEGLIRWRNKSGEFLAPAMFMPKVENTTLISPVTHFVIGEACQFALENEGVISINFSVRNLLDDDLLDELEALVKQLDLAPSRLEIEITESALMLDMVATKRALERLRRFGFRVSIDDFGTGFSSFEYLQYLPITGLKIDKAFIDDLAVSERSRKLVACLINVGHALELEVTAEGVETLAQHRALRELGCDQAQGFLYSKALPAKKYRDWCDAYGGRRESLLV</sequence>
<comment type="caution">
    <text evidence="4">The sequence shown here is derived from an EMBL/GenBank/DDBJ whole genome shotgun (WGS) entry which is preliminary data.</text>
</comment>
<feature type="transmembrane region" description="Helical" evidence="1">
    <location>
        <begin position="59"/>
        <end position="84"/>
    </location>
</feature>
<keyword evidence="1" id="KW-0812">Transmembrane</keyword>
<dbReference type="Pfam" id="PF00563">
    <property type="entry name" value="EAL"/>
    <property type="match status" value="1"/>
</dbReference>
<dbReference type="PANTHER" id="PTHR33121">
    <property type="entry name" value="CYCLIC DI-GMP PHOSPHODIESTERASE PDEF"/>
    <property type="match status" value="1"/>
</dbReference>
<dbReference type="CDD" id="cd01949">
    <property type="entry name" value="GGDEF"/>
    <property type="match status" value="1"/>
</dbReference>
<dbReference type="PANTHER" id="PTHR33121:SF70">
    <property type="entry name" value="SIGNALING PROTEIN YKOW"/>
    <property type="match status" value="1"/>
</dbReference>
<feature type="transmembrane region" description="Helical" evidence="1">
    <location>
        <begin position="104"/>
        <end position="122"/>
    </location>
</feature>
<dbReference type="InterPro" id="IPR001633">
    <property type="entry name" value="EAL_dom"/>
</dbReference>
<dbReference type="RefSeq" id="WP_160417307.1">
    <property type="nucleotide sequence ID" value="NZ_WTKP01000002.1"/>
</dbReference>
<dbReference type="InterPro" id="IPR050706">
    <property type="entry name" value="Cyclic-di-GMP_PDE-like"/>
</dbReference>
<dbReference type="SMART" id="SM00052">
    <property type="entry name" value="EAL"/>
    <property type="match status" value="1"/>
</dbReference>
<dbReference type="SMART" id="SM00267">
    <property type="entry name" value="GGDEF"/>
    <property type="match status" value="1"/>
</dbReference>
<dbReference type="PROSITE" id="PS50883">
    <property type="entry name" value="EAL"/>
    <property type="match status" value="1"/>
</dbReference>
<keyword evidence="1" id="KW-0472">Membrane</keyword>
<protein>
    <submittedName>
        <fullName evidence="4">EAL domain-containing protein</fullName>
    </submittedName>
</protein>
<dbReference type="Proteomes" id="UP000437638">
    <property type="component" value="Unassembled WGS sequence"/>
</dbReference>
<keyword evidence="5" id="KW-1185">Reference proteome</keyword>
<feature type="domain" description="GGDEF" evidence="3">
    <location>
        <begin position="165"/>
        <end position="298"/>
    </location>
</feature>
<feature type="domain" description="EAL" evidence="2">
    <location>
        <begin position="306"/>
        <end position="554"/>
    </location>
</feature>
<dbReference type="CDD" id="cd01948">
    <property type="entry name" value="EAL"/>
    <property type="match status" value="1"/>
</dbReference>
<dbReference type="PROSITE" id="PS50887">
    <property type="entry name" value="GGDEF"/>
    <property type="match status" value="1"/>
</dbReference>
<evidence type="ECO:0000313" key="5">
    <source>
        <dbReference type="Proteomes" id="UP000437638"/>
    </source>
</evidence>
<accession>A0A7X3H019</accession>